<accession>A0A9K3JAS4</accession>
<evidence type="ECO:0000313" key="1">
    <source>
        <dbReference type="EMBL" id="KAF5812036.1"/>
    </source>
</evidence>
<evidence type="ECO:0000313" key="2">
    <source>
        <dbReference type="Proteomes" id="UP000215914"/>
    </source>
</evidence>
<dbReference type="Proteomes" id="UP000215914">
    <property type="component" value="Unassembled WGS sequence"/>
</dbReference>
<organism evidence="1 2">
    <name type="scientific">Helianthus annuus</name>
    <name type="common">Common sunflower</name>
    <dbReference type="NCBI Taxonomy" id="4232"/>
    <lineage>
        <taxon>Eukaryota</taxon>
        <taxon>Viridiplantae</taxon>
        <taxon>Streptophyta</taxon>
        <taxon>Embryophyta</taxon>
        <taxon>Tracheophyta</taxon>
        <taxon>Spermatophyta</taxon>
        <taxon>Magnoliopsida</taxon>
        <taxon>eudicotyledons</taxon>
        <taxon>Gunneridae</taxon>
        <taxon>Pentapetalae</taxon>
        <taxon>asterids</taxon>
        <taxon>campanulids</taxon>
        <taxon>Asterales</taxon>
        <taxon>Asteraceae</taxon>
        <taxon>Asteroideae</taxon>
        <taxon>Heliantheae alliance</taxon>
        <taxon>Heliantheae</taxon>
        <taxon>Helianthus</taxon>
    </lineage>
</organism>
<proteinExistence type="predicted"/>
<protein>
    <submittedName>
        <fullName evidence="1">Uncharacterized protein</fullName>
    </submittedName>
</protein>
<dbReference type="Gramene" id="mRNA:HanXRQr2_Chr04g0188151">
    <property type="protein sequence ID" value="mRNA:HanXRQr2_Chr04g0188151"/>
    <property type="gene ID" value="HanXRQr2_Chr04g0188151"/>
</dbReference>
<reference evidence="1" key="1">
    <citation type="journal article" date="2017" name="Nature">
        <title>The sunflower genome provides insights into oil metabolism, flowering and Asterid evolution.</title>
        <authorList>
            <person name="Badouin H."/>
            <person name="Gouzy J."/>
            <person name="Grassa C.J."/>
            <person name="Murat F."/>
            <person name="Staton S.E."/>
            <person name="Cottret L."/>
            <person name="Lelandais-Briere C."/>
            <person name="Owens G.L."/>
            <person name="Carrere S."/>
            <person name="Mayjonade B."/>
            <person name="Legrand L."/>
            <person name="Gill N."/>
            <person name="Kane N.C."/>
            <person name="Bowers J.E."/>
            <person name="Hubner S."/>
            <person name="Bellec A."/>
            <person name="Berard A."/>
            <person name="Berges H."/>
            <person name="Blanchet N."/>
            <person name="Boniface M.C."/>
            <person name="Brunel D."/>
            <person name="Catrice O."/>
            <person name="Chaidir N."/>
            <person name="Claudel C."/>
            <person name="Donnadieu C."/>
            <person name="Faraut T."/>
            <person name="Fievet G."/>
            <person name="Helmstetter N."/>
            <person name="King M."/>
            <person name="Knapp S.J."/>
            <person name="Lai Z."/>
            <person name="Le Paslier M.C."/>
            <person name="Lippi Y."/>
            <person name="Lorenzon L."/>
            <person name="Mandel J.R."/>
            <person name="Marage G."/>
            <person name="Marchand G."/>
            <person name="Marquand E."/>
            <person name="Bret-Mestries E."/>
            <person name="Morien E."/>
            <person name="Nambeesan S."/>
            <person name="Nguyen T."/>
            <person name="Pegot-Espagnet P."/>
            <person name="Pouilly N."/>
            <person name="Raftis F."/>
            <person name="Sallet E."/>
            <person name="Schiex T."/>
            <person name="Thomas J."/>
            <person name="Vandecasteele C."/>
            <person name="Vares D."/>
            <person name="Vear F."/>
            <person name="Vautrin S."/>
            <person name="Crespi M."/>
            <person name="Mangin B."/>
            <person name="Burke J.M."/>
            <person name="Salse J."/>
            <person name="Munos S."/>
            <person name="Vincourt P."/>
            <person name="Rieseberg L.H."/>
            <person name="Langlade N.B."/>
        </authorList>
    </citation>
    <scope>NUCLEOTIDE SEQUENCE</scope>
    <source>
        <tissue evidence="1">Leaves</tissue>
    </source>
</reference>
<dbReference type="EMBL" id="MNCJ02000319">
    <property type="protein sequence ID" value="KAF5812036.1"/>
    <property type="molecule type" value="Genomic_DNA"/>
</dbReference>
<comment type="caution">
    <text evidence="1">The sequence shown here is derived from an EMBL/GenBank/DDBJ whole genome shotgun (WGS) entry which is preliminary data.</text>
</comment>
<name>A0A9K3JAS4_HELAN</name>
<dbReference type="AlphaFoldDB" id="A0A9K3JAS4"/>
<sequence length="58" mass="6947">MLLLMIDWFLFLELVVDSRSVYFRLKRIETLSQGFKCCLSVLGNFWLVTDLLRSMISW</sequence>
<gene>
    <name evidence="1" type="ORF">HanXRQr2_Chr04g0188151</name>
</gene>
<keyword evidence="2" id="KW-1185">Reference proteome</keyword>
<reference evidence="1" key="2">
    <citation type="submission" date="2020-06" db="EMBL/GenBank/DDBJ databases">
        <title>Helianthus annuus Genome sequencing and assembly Release 2.</title>
        <authorList>
            <person name="Gouzy J."/>
            <person name="Langlade N."/>
            <person name="Munos S."/>
        </authorList>
    </citation>
    <scope>NUCLEOTIDE SEQUENCE</scope>
    <source>
        <tissue evidence="1">Leaves</tissue>
    </source>
</reference>